<name>A0A139A435_GONPJ</name>
<proteinExistence type="predicted"/>
<dbReference type="EMBL" id="KQ965800">
    <property type="protein sequence ID" value="KXS11586.1"/>
    <property type="molecule type" value="Genomic_DNA"/>
</dbReference>
<dbReference type="AlphaFoldDB" id="A0A139A435"/>
<gene>
    <name evidence="2" type="ORF">M427DRAFT_35702</name>
</gene>
<accession>A0A139A435</accession>
<keyword evidence="3" id="KW-1185">Reference proteome</keyword>
<reference evidence="2 3" key="1">
    <citation type="journal article" date="2015" name="Genome Biol. Evol.">
        <title>Phylogenomic analyses indicate that early fungi evolved digesting cell walls of algal ancestors of land plants.</title>
        <authorList>
            <person name="Chang Y."/>
            <person name="Wang S."/>
            <person name="Sekimoto S."/>
            <person name="Aerts A.L."/>
            <person name="Choi C."/>
            <person name="Clum A."/>
            <person name="LaButti K.M."/>
            <person name="Lindquist E.A."/>
            <person name="Yee Ngan C."/>
            <person name="Ohm R.A."/>
            <person name="Salamov A.A."/>
            <person name="Grigoriev I.V."/>
            <person name="Spatafora J.W."/>
            <person name="Berbee M.L."/>
        </authorList>
    </citation>
    <scope>NUCLEOTIDE SEQUENCE [LARGE SCALE GENOMIC DNA]</scope>
    <source>
        <strain evidence="2 3">JEL478</strain>
    </source>
</reference>
<protein>
    <submittedName>
        <fullName evidence="2">Uncharacterized protein</fullName>
    </submittedName>
</protein>
<feature type="region of interest" description="Disordered" evidence="1">
    <location>
        <begin position="1"/>
        <end position="22"/>
    </location>
</feature>
<evidence type="ECO:0000256" key="1">
    <source>
        <dbReference type="SAM" id="MobiDB-lite"/>
    </source>
</evidence>
<evidence type="ECO:0000313" key="2">
    <source>
        <dbReference type="EMBL" id="KXS11586.1"/>
    </source>
</evidence>
<organism evidence="2 3">
    <name type="scientific">Gonapodya prolifera (strain JEL478)</name>
    <name type="common">Monoblepharis prolifera</name>
    <dbReference type="NCBI Taxonomy" id="1344416"/>
    <lineage>
        <taxon>Eukaryota</taxon>
        <taxon>Fungi</taxon>
        <taxon>Fungi incertae sedis</taxon>
        <taxon>Chytridiomycota</taxon>
        <taxon>Chytridiomycota incertae sedis</taxon>
        <taxon>Monoblepharidomycetes</taxon>
        <taxon>Monoblepharidales</taxon>
        <taxon>Gonapodyaceae</taxon>
        <taxon>Gonapodya</taxon>
    </lineage>
</organism>
<evidence type="ECO:0000313" key="3">
    <source>
        <dbReference type="Proteomes" id="UP000070544"/>
    </source>
</evidence>
<sequence length="248" mass="27012">MSGHARHHAHHCDNGATDSGSGNREGCVHLNACAKKLGATMHTWTPAQLAMELAHSLCCDRGCMDPIIGALHEMLNARGSILKGKIELSEDLITFCLHAPGFFASTPIVGYLANIVTVGANIGSAINLDNISKVVGQQPPGSIQYDQARFILVTLVPFTVLLDRLVTACHGLVPYIINNESAIIQALFDFLAHKLTRCGKLDDYSDGVVRLVTQLLYTMVFLADLTSNRQTFKLLKFSFNNRGHRGEQ</sequence>
<feature type="compositionally biased region" description="Basic residues" evidence="1">
    <location>
        <begin position="1"/>
        <end position="10"/>
    </location>
</feature>
<dbReference type="Proteomes" id="UP000070544">
    <property type="component" value="Unassembled WGS sequence"/>
</dbReference>